<gene>
    <name evidence="4" type="ORF">ATL42_0867</name>
</gene>
<evidence type="ECO:0000256" key="2">
    <source>
        <dbReference type="ARBA" id="ARBA00022801"/>
    </source>
</evidence>
<dbReference type="Pfam" id="PF01915">
    <property type="entry name" value="Glyco_hydro_3_C"/>
    <property type="match status" value="2"/>
</dbReference>
<dbReference type="InterPro" id="IPR036962">
    <property type="entry name" value="Glyco_hydro_3_N_sf"/>
</dbReference>
<dbReference type="RefSeq" id="WP_098454288.1">
    <property type="nucleotide sequence ID" value="NZ_PDJG01000001.1"/>
</dbReference>
<dbReference type="InterPro" id="IPR013783">
    <property type="entry name" value="Ig-like_fold"/>
</dbReference>
<dbReference type="PRINTS" id="PR00133">
    <property type="entry name" value="GLHYDRLASE3"/>
</dbReference>
<dbReference type="OrthoDB" id="3187421at2"/>
<name>A0A2A9E3T1_9MICO</name>
<evidence type="ECO:0000256" key="1">
    <source>
        <dbReference type="ARBA" id="ARBA00005336"/>
    </source>
</evidence>
<dbReference type="Gene3D" id="2.60.40.10">
    <property type="entry name" value="Immunoglobulins"/>
    <property type="match status" value="2"/>
</dbReference>
<feature type="domain" description="Fibronectin type III-like" evidence="3">
    <location>
        <begin position="638"/>
        <end position="708"/>
    </location>
</feature>
<feature type="domain" description="Fibronectin type III-like" evidence="3">
    <location>
        <begin position="1424"/>
        <end position="1493"/>
    </location>
</feature>
<dbReference type="PANTHER" id="PTHR42715">
    <property type="entry name" value="BETA-GLUCOSIDASE"/>
    <property type="match status" value="1"/>
</dbReference>
<dbReference type="SUPFAM" id="SSF52279">
    <property type="entry name" value="Beta-D-glucan exohydrolase, C-terminal domain"/>
    <property type="match status" value="2"/>
</dbReference>
<keyword evidence="2 4" id="KW-0378">Hydrolase</keyword>
<dbReference type="InterPro" id="IPR036881">
    <property type="entry name" value="Glyco_hydro_3_C_sf"/>
</dbReference>
<dbReference type="Pfam" id="PF00933">
    <property type="entry name" value="Glyco_hydro_3"/>
    <property type="match status" value="2"/>
</dbReference>
<dbReference type="Gene3D" id="3.40.50.1700">
    <property type="entry name" value="Glycoside hydrolase family 3 C-terminal domain"/>
    <property type="match status" value="2"/>
</dbReference>
<accession>A0A2A9E3T1</accession>
<comment type="caution">
    <text evidence="4">The sequence shown here is derived from an EMBL/GenBank/DDBJ whole genome shotgun (WGS) entry which is preliminary data.</text>
</comment>
<sequence length="1536" mass="162389">MTTAFDHAVLAVRAGRDDHEAATELLEQLTAHEKLALLDGDKEFWRGMLDFYVDGYNTEPLVAGQIDRLGIPGIRFADGPRGCVVGHGTTFPVAMARGASWDPELELRIGRAIGAEARSQGANFFAGVCINLLRHPAWGRAQETYGEDSVLLGAMGEALARGAQENVMACVKHFALNSMENARFTVDVNVADDALREIYLPHFRQVVESGVAAVMSSYNAVNGVIAGDNHELLTGILRQEWGFEGLVVSDFVYGLRDPVGSVAAGLDIEMPFRQQRASTLEDALADGRLALADVHRAGTRILRMQLRFAAAVTSPVPDVSVMASPEHRALARYAAGRSAVLVHNATVDGRPFLPRSVAELGDVAVLGALSTMDNTGDRGSSSVRSPHVVSVAEGMVAALGAGAVTIDDGSDLDRARRTARAAQTVVVVVGYTAADEGEYIDDDNPDLVSTVFPDGGDPALVRELALAQEGNAGEFGSGSGGDRRSLRLAPEQEELVRTACAANPRTVVVIVAGSAVVVEPWHDLPAAIVYGWYSGMEGGHALADILLGVVEPAGRLPFVVPQSESQLPGFDPDAVAVEYDHWYGYRLMDRDGTTPRYPFGYGLGYGQYSIVAATVESVTPDLRVEVTVENAGGRDGSHVVQVYGGPRETDPTRPRRQLLGFGRVDVPAHGRATVSVPVSLSPTMRWDIDARAWMSVESEITLEVGSHHGDPHAVRLTVGAPGAASTAADHDAADTGTVPGLRPWHDASLPVDERVEALLAAMTVEEKVAQLGSHWVFDHQWGEENSAETSEHHVAPVTAMTEADGGHSLEAASRNGLGQLTRVYGSYPITPAEGAAELVRRQHVVVDGSRLGIPAVVHEECLTGFTAYGATVYPTSLAWGATFDPDLVREMAAAIGADMTALGVNQALAPVLDVVRDYRWGRVEECISEDPYLVSMVGTAYVRGLQSSGLVATLKHFAGYSASRGARNHGPVSMGRRELVDVILPSFEAAIVLGGARSVMNSYTDVDGVPCVASSWLLTDVLREQWGFTGTVVADYGAIPMLETAHQTAATPAEAGAQALAAGLDVELPDTACFGDLLVDRVTRGLTPEHLVDRAVRRVVRQKIELGLLDEGWTPEAAVATAGQVDLDSAANRDVARRVAEESVVLLDAGTALPLLGDGRTPPRRVAVVGPCADEASTLLGCYAFPNHVLPRYPELALGIDVPTPLAALRAELDGAEVVHAQGCQVMGEDRSAIADAVAAAQDADVCIALVGDRAGMFGKGSSGEGCDASDLRLPGVQAELVEALLRTGTPVVVVVVSGRPYALGDVHGRAAGLVQAFMPGAEGAAAVAGVMTGRINPSGHLPVQIPRTPAQVASYLQPPLGGGGEGSWVSTIDASPLFPFGYGSSYTRFVLDDHRVSATQMATDGEVSVTVRVTNTGGRSGAEVVQLYLRDPVAQVVRPLLQLVGFARVVLEPGAAADVTFRLHADRTSYPTVDLQRIVEAGDIELSVGTSSGDLPWRTTVRLTGPTRVVGPDRQLETPVVITPVDDATRQRRPR</sequence>
<dbReference type="InterPro" id="IPR017853">
    <property type="entry name" value="GH"/>
</dbReference>
<dbReference type="Gene3D" id="3.20.20.300">
    <property type="entry name" value="Glycoside hydrolase, family 3, N-terminal domain"/>
    <property type="match status" value="2"/>
</dbReference>
<dbReference type="SUPFAM" id="SSF51445">
    <property type="entry name" value="(Trans)glycosidases"/>
    <property type="match status" value="2"/>
</dbReference>
<proteinExistence type="inferred from homology"/>
<evidence type="ECO:0000259" key="3">
    <source>
        <dbReference type="SMART" id="SM01217"/>
    </source>
</evidence>
<dbReference type="InterPro" id="IPR050288">
    <property type="entry name" value="Cellulose_deg_GH3"/>
</dbReference>
<dbReference type="PANTHER" id="PTHR42715:SF3">
    <property type="entry name" value="BETA-GLUCOSIDASE B-RELATED"/>
    <property type="match status" value="1"/>
</dbReference>
<dbReference type="GO" id="GO:0008422">
    <property type="term" value="F:beta-glucosidase activity"/>
    <property type="evidence" value="ECO:0007669"/>
    <property type="project" value="TreeGrafter"/>
</dbReference>
<evidence type="ECO:0000313" key="4">
    <source>
        <dbReference type="EMBL" id="PFG33015.1"/>
    </source>
</evidence>
<dbReference type="GO" id="GO:0009251">
    <property type="term" value="P:glucan catabolic process"/>
    <property type="evidence" value="ECO:0007669"/>
    <property type="project" value="TreeGrafter"/>
</dbReference>
<dbReference type="Pfam" id="PF14310">
    <property type="entry name" value="Fn3-like"/>
    <property type="match status" value="2"/>
</dbReference>
<comment type="similarity">
    <text evidence="1">Belongs to the glycosyl hydrolase 3 family.</text>
</comment>
<protein>
    <submittedName>
        <fullName evidence="4">Beta-glucosidase-like glycosyl hydrolase</fullName>
    </submittedName>
</protein>
<dbReference type="EMBL" id="PDJG01000001">
    <property type="protein sequence ID" value="PFG33015.1"/>
    <property type="molecule type" value="Genomic_DNA"/>
</dbReference>
<keyword evidence="5" id="KW-1185">Reference proteome</keyword>
<dbReference type="InterPro" id="IPR026891">
    <property type="entry name" value="Fn3-like"/>
</dbReference>
<organism evidence="4 5">
    <name type="scientific">Sanguibacter antarcticus</name>
    <dbReference type="NCBI Taxonomy" id="372484"/>
    <lineage>
        <taxon>Bacteria</taxon>
        <taxon>Bacillati</taxon>
        <taxon>Actinomycetota</taxon>
        <taxon>Actinomycetes</taxon>
        <taxon>Micrococcales</taxon>
        <taxon>Sanguibacteraceae</taxon>
        <taxon>Sanguibacter</taxon>
    </lineage>
</organism>
<dbReference type="InterPro" id="IPR001764">
    <property type="entry name" value="Glyco_hydro_3_N"/>
</dbReference>
<reference evidence="4 5" key="1">
    <citation type="submission" date="2017-10" db="EMBL/GenBank/DDBJ databases">
        <title>Sequencing the genomes of 1000 actinobacteria strains.</title>
        <authorList>
            <person name="Klenk H.-P."/>
        </authorList>
    </citation>
    <scope>NUCLEOTIDE SEQUENCE [LARGE SCALE GENOMIC DNA]</scope>
    <source>
        <strain evidence="4 5">DSM 18966</strain>
    </source>
</reference>
<dbReference type="Proteomes" id="UP000225548">
    <property type="component" value="Unassembled WGS sequence"/>
</dbReference>
<dbReference type="InterPro" id="IPR002772">
    <property type="entry name" value="Glyco_hydro_3_C"/>
</dbReference>
<evidence type="ECO:0000313" key="5">
    <source>
        <dbReference type="Proteomes" id="UP000225548"/>
    </source>
</evidence>
<dbReference type="SMART" id="SM01217">
    <property type="entry name" value="Fn3_like"/>
    <property type="match status" value="2"/>
</dbReference>